<gene>
    <name evidence="2" type="ORF">B5F75_05425</name>
</gene>
<comment type="caution">
    <text evidence="2">The sequence shown here is derived from an EMBL/GenBank/DDBJ whole genome shotgun (WGS) entry which is preliminary data.</text>
</comment>
<evidence type="ECO:0000313" key="3">
    <source>
        <dbReference type="Proteomes" id="UP000196368"/>
    </source>
</evidence>
<feature type="region of interest" description="Disordered" evidence="1">
    <location>
        <begin position="86"/>
        <end position="106"/>
    </location>
</feature>
<accession>A0A1Y4DDB8</accession>
<dbReference type="Proteomes" id="UP000196368">
    <property type="component" value="Unassembled WGS sequence"/>
</dbReference>
<reference evidence="3" key="1">
    <citation type="submission" date="2017-04" db="EMBL/GenBank/DDBJ databases">
        <title>Function of individual gut microbiota members based on whole genome sequencing of pure cultures obtained from chicken caecum.</title>
        <authorList>
            <person name="Medvecky M."/>
            <person name="Cejkova D."/>
            <person name="Polansky O."/>
            <person name="Karasova D."/>
            <person name="Kubasova T."/>
            <person name="Cizek A."/>
            <person name="Rychlik I."/>
        </authorList>
    </citation>
    <scope>NUCLEOTIDE SEQUENCE [LARGE SCALE GENOMIC DNA]</scope>
    <source>
        <strain evidence="3">An273</strain>
    </source>
</reference>
<name>A0A1Y4DDB8_9BACT</name>
<protein>
    <submittedName>
        <fullName evidence="2">Uncharacterized protein</fullName>
    </submittedName>
</protein>
<evidence type="ECO:0000313" key="2">
    <source>
        <dbReference type="EMBL" id="OUO56632.1"/>
    </source>
</evidence>
<feature type="compositionally biased region" description="Low complexity" evidence="1">
    <location>
        <begin position="86"/>
        <end position="102"/>
    </location>
</feature>
<dbReference type="EMBL" id="NFJD01000003">
    <property type="protein sequence ID" value="OUO56632.1"/>
    <property type="molecule type" value="Genomic_DNA"/>
</dbReference>
<proteinExistence type="predicted"/>
<dbReference type="RefSeq" id="WP_087288740.1">
    <property type="nucleotide sequence ID" value="NZ_NFJD01000003.1"/>
</dbReference>
<dbReference type="AlphaFoldDB" id="A0A1Y4DDB8"/>
<keyword evidence="3" id="KW-1185">Reference proteome</keyword>
<sequence>MASDCFNLVCAEGTIQNTNTACGKCGVIQRQCVKGDWVESCVNETGVCTPGTFTTEGGSRCSSGGFAQPGSGLVVSRPVTGGMEVVGSGSSSNLKDPSLSSGGTTTTQPVLASYSGRYCNDQCSWEILPCKNTGGSSGGGASGCSSKTREFTNMDANSNFQRCTVIEQTCNSSSSLLLDTLNCTSVTGSGL</sequence>
<organism evidence="2 3">
    <name type="scientific">Candidatus Avelusimicrobium gallicola</name>
    <dbReference type="NCBI Taxonomy" id="2562704"/>
    <lineage>
        <taxon>Bacteria</taxon>
        <taxon>Pseudomonadati</taxon>
        <taxon>Elusimicrobiota</taxon>
        <taxon>Elusimicrobia</taxon>
        <taxon>Elusimicrobiales</taxon>
        <taxon>Elusimicrobiaceae</taxon>
        <taxon>Candidatus Avelusimicrobium</taxon>
    </lineage>
</organism>
<evidence type="ECO:0000256" key="1">
    <source>
        <dbReference type="SAM" id="MobiDB-lite"/>
    </source>
</evidence>